<dbReference type="AlphaFoldDB" id="A0A177TI11"/>
<sequence length="105" mass="11593">MENLVVVRVYRGDGDDKALQELPPRFVIMYDAYLAFIRRVEADLPFEQSRRGSADVLPDVPELGRGTTIPKQSSTGEGRIREADQGESFNGVASANGRETCGGRY</sequence>
<comment type="caution">
    <text evidence="1">The sequence shown here is derived from an EMBL/GenBank/DDBJ whole genome shotgun (WGS) entry which is preliminary data.</text>
</comment>
<keyword evidence="2" id="KW-1185">Reference proteome</keyword>
<gene>
    <name evidence="1" type="ORF">A4X13_0g965</name>
</gene>
<name>A0A177TI11_9BASI</name>
<protein>
    <submittedName>
        <fullName evidence="1">Uncharacterized protein</fullName>
    </submittedName>
</protein>
<dbReference type="Proteomes" id="UP000077521">
    <property type="component" value="Unassembled WGS sequence"/>
</dbReference>
<organism evidence="1 2">
    <name type="scientific">Tilletia indica</name>
    <dbReference type="NCBI Taxonomy" id="43049"/>
    <lineage>
        <taxon>Eukaryota</taxon>
        <taxon>Fungi</taxon>
        <taxon>Dikarya</taxon>
        <taxon>Basidiomycota</taxon>
        <taxon>Ustilaginomycotina</taxon>
        <taxon>Exobasidiomycetes</taxon>
        <taxon>Tilletiales</taxon>
        <taxon>Tilletiaceae</taxon>
        <taxon>Tilletia</taxon>
    </lineage>
</organism>
<evidence type="ECO:0000313" key="1">
    <source>
        <dbReference type="EMBL" id="KAE8259514.1"/>
    </source>
</evidence>
<evidence type="ECO:0000313" key="2">
    <source>
        <dbReference type="Proteomes" id="UP000077521"/>
    </source>
</evidence>
<reference evidence="1" key="2">
    <citation type="journal article" date="2019" name="IMA Fungus">
        <title>Genome sequencing and comparison of five Tilletia species to identify candidate genes for the detection of regulated species infecting wheat.</title>
        <authorList>
            <person name="Nguyen H.D.T."/>
            <person name="Sultana T."/>
            <person name="Kesanakurti P."/>
            <person name="Hambleton S."/>
        </authorList>
    </citation>
    <scope>NUCLEOTIDE SEQUENCE</scope>
    <source>
        <strain evidence="1">DAOMC 236416</strain>
    </source>
</reference>
<proteinExistence type="predicted"/>
<accession>A0A177TI11</accession>
<reference evidence="1" key="1">
    <citation type="submission" date="2016-04" db="EMBL/GenBank/DDBJ databases">
        <authorList>
            <person name="Nguyen H.D."/>
            <person name="Samba Siva P."/>
            <person name="Cullis J."/>
            <person name="Levesque C.A."/>
            <person name="Hambleton S."/>
        </authorList>
    </citation>
    <scope>NUCLEOTIDE SEQUENCE</scope>
    <source>
        <strain evidence="1">DAOMC 236416</strain>
    </source>
</reference>
<dbReference type="EMBL" id="LWDF02000034">
    <property type="protein sequence ID" value="KAE8259514.1"/>
    <property type="molecule type" value="Genomic_DNA"/>
</dbReference>